<evidence type="ECO:0000313" key="10">
    <source>
        <dbReference type="EMBL" id="USQ81529.1"/>
    </source>
</evidence>
<dbReference type="InterPro" id="IPR035906">
    <property type="entry name" value="MetI-like_sf"/>
</dbReference>
<keyword evidence="4 8" id="KW-0812">Transmembrane</keyword>
<feature type="transmembrane region" description="Helical" evidence="8">
    <location>
        <begin position="257"/>
        <end position="282"/>
    </location>
</feature>
<dbReference type="PROSITE" id="PS50928">
    <property type="entry name" value="ABC_TM1"/>
    <property type="match status" value="1"/>
</dbReference>
<dbReference type="SUPFAM" id="SSF161098">
    <property type="entry name" value="MetI-like"/>
    <property type="match status" value="1"/>
</dbReference>
<keyword evidence="2 8" id="KW-0813">Transport</keyword>
<dbReference type="Pfam" id="PF00528">
    <property type="entry name" value="BPD_transp_1"/>
    <property type="match status" value="1"/>
</dbReference>
<feature type="transmembrane region" description="Helical" evidence="8">
    <location>
        <begin position="109"/>
        <end position="131"/>
    </location>
</feature>
<sequence length="319" mass="34809">MRPATADSEQAVIPASGAHAQPVVKLRHPIRWLSYIVIAVLAAMFVNTIVTNPNFGWDVVGDYFTSARILDGLLKTLQLTAIAMTLGIILGVGLAVMRLSSNPAVSGLSWLYIWFFRGTPIFVQLLFWGYISALYPIISLGVPFGPSFVAFDTNVLITPVMAAILGLGLNEGAYMAEIVRAGILSVDKGQTEAAQALGMKRGRILRQIVLPQAMRVIIPPTGNNTISMLKTTSLVSVLAFPELLYAAQLIYSDNFETIPLLITASIWYIIVTSVLTVGQYYIERHYSRSERLAGPGVLSRLAELQRRRGVKVSTEGEGR</sequence>
<dbReference type="PANTHER" id="PTHR30614">
    <property type="entry name" value="MEMBRANE COMPONENT OF AMINO ACID ABC TRANSPORTER"/>
    <property type="match status" value="1"/>
</dbReference>
<evidence type="ECO:0000313" key="11">
    <source>
        <dbReference type="Proteomes" id="UP001056455"/>
    </source>
</evidence>
<comment type="similarity">
    <text evidence="8">Belongs to the binding-protein-dependent transport system permease family.</text>
</comment>
<evidence type="ECO:0000256" key="8">
    <source>
        <dbReference type="RuleBase" id="RU363032"/>
    </source>
</evidence>
<name>A0ABY4YYC2_9MICO</name>
<evidence type="ECO:0000259" key="9">
    <source>
        <dbReference type="PROSITE" id="PS50928"/>
    </source>
</evidence>
<dbReference type="CDD" id="cd06261">
    <property type="entry name" value="TM_PBP2"/>
    <property type="match status" value="1"/>
</dbReference>
<evidence type="ECO:0000256" key="2">
    <source>
        <dbReference type="ARBA" id="ARBA00022448"/>
    </source>
</evidence>
<dbReference type="PANTHER" id="PTHR30614:SF0">
    <property type="entry name" value="L-CYSTINE TRANSPORT SYSTEM PERMEASE PROTEIN TCYL"/>
    <property type="match status" value="1"/>
</dbReference>
<keyword evidence="11" id="KW-1185">Reference proteome</keyword>
<keyword evidence="3" id="KW-1003">Cell membrane</keyword>
<feature type="transmembrane region" description="Helical" evidence="8">
    <location>
        <begin position="151"/>
        <end position="170"/>
    </location>
</feature>
<evidence type="ECO:0000256" key="1">
    <source>
        <dbReference type="ARBA" id="ARBA00004651"/>
    </source>
</evidence>
<dbReference type="Gene3D" id="1.10.3720.10">
    <property type="entry name" value="MetI-like"/>
    <property type="match status" value="1"/>
</dbReference>
<evidence type="ECO:0000256" key="3">
    <source>
        <dbReference type="ARBA" id="ARBA00022475"/>
    </source>
</evidence>
<comment type="subcellular location">
    <subcellularLocation>
        <location evidence="1 8">Cell membrane</location>
        <topology evidence="1 8">Multi-pass membrane protein</topology>
    </subcellularLocation>
</comment>
<protein>
    <submittedName>
        <fullName evidence="10">Amino acid ABC transporter permease</fullName>
    </submittedName>
</protein>
<dbReference type="InterPro" id="IPR000515">
    <property type="entry name" value="MetI-like"/>
</dbReference>
<dbReference type="InterPro" id="IPR010065">
    <property type="entry name" value="AA_ABC_transptr_permease_3TM"/>
</dbReference>
<evidence type="ECO:0000256" key="7">
    <source>
        <dbReference type="ARBA" id="ARBA00023136"/>
    </source>
</evidence>
<feature type="domain" description="ABC transmembrane type-1" evidence="9">
    <location>
        <begin position="73"/>
        <end position="279"/>
    </location>
</feature>
<evidence type="ECO:0000256" key="5">
    <source>
        <dbReference type="ARBA" id="ARBA00022970"/>
    </source>
</evidence>
<dbReference type="NCBIfam" id="TIGR01726">
    <property type="entry name" value="HEQRo_perm_3TM"/>
    <property type="match status" value="1"/>
</dbReference>
<feature type="transmembrane region" description="Helical" evidence="8">
    <location>
        <begin position="32"/>
        <end position="50"/>
    </location>
</feature>
<keyword evidence="7 8" id="KW-0472">Membrane</keyword>
<organism evidence="10 11">
    <name type="scientific">Ornithinimicrobium faecis</name>
    <dbReference type="NCBI Taxonomy" id="2934158"/>
    <lineage>
        <taxon>Bacteria</taxon>
        <taxon>Bacillati</taxon>
        <taxon>Actinomycetota</taxon>
        <taxon>Actinomycetes</taxon>
        <taxon>Micrococcales</taxon>
        <taxon>Ornithinimicrobiaceae</taxon>
        <taxon>Ornithinimicrobium</taxon>
    </lineage>
</organism>
<accession>A0ABY4YYC2</accession>
<proteinExistence type="inferred from homology"/>
<reference evidence="10" key="1">
    <citation type="submission" date="2022-06" db="EMBL/GenBank/DDBJ databases">
        <title>Ornithinimicrobium HY1793.</title>
        <authorList>
            <person name="Huang Y."/>
        </authorList>
    </citation>
    <scope>NUCLEOTIDE SEQUENCE</scope>
    <source>
        <strain evidence="10">HY1793</strain>
    </source>
</reference>
<feature type="transmembrane region" description="Helical" evidence="8">
    <location>
        <begin position="77"/>
        <end position="97"/>
    </location>
</feature>
<evidence type="ECO:0000256" key="4">
    <source>
        <dbReference type="ARBA" id="ARBA00022692"/>
    </source>
</evidence>
<keyword evidence="5" id="KW-0029">Amino-acid transport</keyword>
<feature type="transmembrane region" description="Helical" evidence="8">
    <location>
        <begin position="233"/>
        <end position="251"/>
    </location>
</feature>
<keyword evidence="6 8" id="KW-1133">Transmembrane helix</keyword>
<dbReference type="EMBL" id="CP099489">
    <property type="protein sequence ID" value="USQ81529.1"/>
    <property type="molecule type" value="Genomic_DNA"/>
</dbReference>
<evidence type="ECO:0000256" key="6">
    <source>
        <dbReference type="ARBA" id="ARBA00022989"/>
    </source>
</evidence>
<dbReference type="Proteomes" id="UP001056455">
    <property type="component" value="Chromosome"/>
</dbReference>
<dbReference type="RefSeq" id="WP_252595046.1">
    <property type="nucleotide sequence ID" value="NZ_CP099489.1"/>
</dbReference>
<gene>
    <name evidence="10" type="ORF">NF556_07735</name>
</gene>
<dbReference type="InterPro" id="IPR043429">
    <property type="entry name" value="ArtM/GltK/GlnP/TcyL/YhdX-like"/>
</dbReference>